<dbReference type="AlphaFoldDB" id="A0AAV3ZLQ0"/>
<keyword evidence="2" id="KW-1185">Reference proteome</keyword>
<gene>
    <name evidence="1" type="ORF">PoB_002228300</name>
</gene>
<organism evidence="1 2">
    <name type="scientific">Plakobranchus ocellatus</name>
    <dbReference type="NCBI Taxonomy" id="259542"/>
    <lineage>
        <taxon>Eukaryota</taxon>
        <taxon>Metazoa</taxon>
        <taxon>Spiralia</taxon>
        <taxon>Lophotrochozoa</taxon>
        <taxon>Mollusca</taxon>
        <taxon>Gastropoda</taxon>
        <taxon>Heterobranchia</taxon>
        <taxon>Euthyneura</taxon>
        <taxon>Panpulmonata</taxon>
        <taxon>Sacoglossa</taxon>
        <taxon>Placobranchoidea</taxon>
        <taxon>Plakobranchidae</taxon>
        <taxon>Plakobranchus</taxon>
    </lineage>
</organism>
<reference evidence="1 2" key="1">
    <citation type="journal article" date="2021" name="Elife">
        <title>Chloroplast acquisition without the gene transfer in kleptoplastic sea slugs, Plakobranchus ocellatus.</title>
        <authorList>
            <person name="Maeda T."/>
            <person name="Takahashi S."/>
            <person name="Yoshida T."/>
            <person name="Shimamura S."/>
            <person name="Takaki Y."/>
            <person name="Nagai Y."/>
            <person name="Toyoda A."/>
            <person name="Suzuki Y."/>
            <person name="Arimoto A."/>
            <person name="Ishii H."/>
            <person name="Satoh N."/>
            <person name="Nishiyama T."/>
            <person name="Hasebe M."/>
            <person name="Maruyama T."/>
            <person name="Minagawa J."/>
            <person name="Obokata J."/>
            <person name="Shigenobu S."/>
        </authorList>
    </citation>
    <scope>NUCLEOTIDE SEQUENCE [LARGE SCALE GENOMIC DNA]</scope>
</reference>
<dbReference type="EMBL" id="BLXT01002535">
    <property type="protein sequence ID" value="GFN95777.1"/>
    <property type="molecule type" value="Genomic_DNA"/>
</dbReference>
<protein>
    <submittedName>
        <fullName evidence="1">Uncharacterized protein</fullName>
    </submittedName>
</protein>
<proteinExistence type="predicted"/>
<comment type="caution">
    <text evidence="1">The sequence shown here is derived from an EMBL/GenBank/DDBJ whole genome shotgun (WGS) entry which is preliminary data.</text>
</comment>
<evidence type="ECO:0000313" key="1">
    <source>
        <dbReference type="EMBL" id="GFN95777.1"/>
    </source>
</evidence>
<name>A0AAV3ZLQ0_9GAST</name>
<sequence>MRQYRFLSPRLINISRLYCVRNVGKSSVSCLDYLKTLSLSTDLEDDLLKAPIPALLSKIDAINALKSKKKPANQGEGQGEGENRPLIETKKDRTKGVMGKIRKLTGFDNRPIEDEDVMSTERLHFCVGTLEKRIQTLHNEFTSMLAAIKTLQSDYSSVRTQCSCSRYFSLKRIIEAAIEQTDAEVRYEFHP</sequence>
<evidence type="ECO:0000313" key="2">
    <source>
        <dbReference type="Proteomes" id="UP000735302"/>
    </source>
</evidence>
<dbReference type="Proteomes" id="UP000735302">
    <property type="component" value="Unassembled WGS sequence"/>
</dbReference>
<accession>A0AAV3ZLQ0</accession>